<dbReference type="AlphaFoldDB" id="A0A3G4VBF5"/>
<sequence length="79" mass="9593">MRFKHEISFAYKRKKPLMNQGLGRQLQAVWNNVITVWRGYKHKVVSLWRIFGNAKFPHQTYMCIIALILNWNWMNYGNH</sequence>
<evidence type="ECO:0000313" key="1">
    <source>
        <dbReference type="EMBL" id="AYV20501.1"/>
    </source>
</evidence>
<organism evidence="1 2">
    <name type="scientific">Vibrio mediterranei</name>
    <dbReference type="NCBI Taxonomy" id="689"/>
    <lineage>
        <taxon>Bacteria</taxon>
        <taxon>Pseudomonadati</taxon>
        <taxon>Pseudomonadota</taxon>
        <taxon>Gammaproteobacteria</taxon>
        <taxon>Vibrionales</taxon>
        <taxon>Vibrionaceae</taxon>
        <taxon>Vibrio</taxon>
    </lineage>
</organism>
<proteinExistence type="predicted"/>
<dbReference type="Proteomes" id="UP000279760">
    <property type="component" value="Chromosome 1"/>
</dbReference>
<accession>A0A3G4VBF5</accession>
<reference evidence="1 2" key="1">
    <citation type="submission" date="2018-11" db="EMBL/GenBank/DDBJ databases">
        <title>Complete Genome Sequence of Vbrio mediterranei 117-T6: a Potential Pathogen Bacteria Isolated from the Conchocelis of Pyropia.</title>
        <authorList>
            <person name="Liu Q."/>
        </authorList>
    </citation>
    <scope>NUCLEOTIDE SEQUENCE [LARGE SCALE GENOMIC DNA]</scope>
    <source>
        <strain evidence="1 2">117-T6</strain>
    </source>
</reference>
<evidence type="ECO:0000313" key="2">
    <source>
        <dbReference type="Proteomes" id="UP000279760"/>
    </source>
</evidence>
<gene>
    <name evidence="1" type="ORF">ECB94_03920</name>
</gene>
<name>A0A3G4VBF5_9VIBR</name>
<protein>
    <submittedName>
        <fullName evidence="1">Uncharacterized protein</fullName>
    </submittedName>
</protein>
<dbReference type="EMBL" id="CP033577">
    <property type="protein sequence ID" value="AYV20501.1"/>
    <property type="molecule type" value="Genomic_DNA"/>
</dbReference>